<sequence>MPRKVRYGIIGCGMMGQEHLRNISLLGDTEVAAIFEPDQVMRAGAARLAPEAALSDTIDELLARDDLDALVIASPNQHHLSQMEAIAATRSLPLLVEKPLFTDPSDMARIARLERDYAAPIWVAMEYRYMPPIAAFLARCDQTTGGMHMLSIREHRFPFLPKVGAWNRFNRNSGGTMVEKCCHFFDLMRLATGAEPVRIMASAGQAVNHLDERYDGSVPDVWDHGFTIVEFDNGVRAMLELCMFAEGARYQEEISAIGPQGKIEALVPGPGRFWPEHLGAAPVPMLIESPRLPKGPVTREIPVDPALLAAGDHNGATFYQHQRFLSVVRGEAVPEVTLTDGARAVLMGLAAQQSARSGQAVTLDFGPHASASEMPLTAGAAQ</sequence>
<dbReference type="EMBL" id="VOPL01000001">
    <property type="protein sequence ID" value="TXB70763.1"/>
    <property type="molecule type" value="Genomic_DNA"/>
</dbReference>
<dbReference type="PANTHER" id="PTHR43593:SF1">
    <property type="entry name" value="INOSITOL 2-DEHYDROGENASE"/>
    <property type="match status" value="1"/>
</dbReference>
<dbReference type="Gene3D" id="3.40.50.720">
    <property type="entry name" value="NAD(P)-binding Rossmann-like Domain"/>
    <property type="match status" value="1"/>
</dbReference>
<evidence type="ECO:0000259" key="1">
    <source>
        <dbReference type="Pfam" id="PF01408"/>
    </source>
</evidence>
<evidence type="ECO:0000259" key="2">
    <source>
        <dbReference type="Pfam" id="PF02894"/>
    </source>
</evidence>
<comment type="caution">
    <text evidence="3">The sequence shown here is derived from an EMBL/GenBank/DDBJ whole genome shotgun (WGS) entry which is preliminary data.</text>
</comment>
<dbReference type="Gene3D" id="3.30.360.10">
    <property type="entry name" value="Dihydrodipicolinate Reductase, domain 2"/>
    <property type="match status" value="1"/>
</dbReference>
<evidence type="ECO:0000313" key="4">
    <source>
        <dbReference type="Proteomes" id="UP000321562"/>
    </source>
</evidence>
<dbReference type="Pfam" id="PF01408">
    <property type="entry name" value="GFO_IDH_MocA"/>
    <property type="match status" value="1"/>
</dbReference>
<dbReference type="InterPro" id="IPR004104">
    <property type="entry name" value="Gfo/Idh/MocA-like_OxRdtase_C"/>
</dbReference>
<dbReference type="RefSeq" id="WP_147096248.1">
    <property type="nucleotide sequence ID" value="NZ_JBHUFH010000002.1"/>
</dbReference>
<dbReference type="InterPro" id="IPR036291">
    <property type="entry name" value="NAD(P)-bd_dom_sf"/>
</dbReference>
<reference evidence="3 4" key="1">
    <citation type="submission" date="2019-08" db="EMBL/GenBank/DDBJ databases">
        <authorList>
            <person name="Ye J."/>
        </authorList>
    </citation>
    <scope>NUCLEOTIDE SEQUENCE [LARGE SCALE GENOMIC DNA]</scope>
    <source>
        <strain evidence="3 4">TK008</strain>
    </source>
</reference>
<dbReference type="OrthoDB" id="9815825at2"/>
<dbReference type="InterPro" id="IPR050424">
    <property type="entry name" value="Gfo-Idh-MocA_inositol_DH"/>
</dbReference>
<keyword evidence="4" id="KW-1185">Reference proteome</keyword>
<dbReference type="AlphaFoldDB" id="A0A5C6SAH5"/>
<feature type="domain" description="Gfo/Idh/MocA-like oxidoreductase C-terminal" evidence="2">
    <location>
        <begin position="148"/>
        <end position="363"/>
    </location>
</feature>
<dbReference type="Proteomes" id="UP000321562">
    <property type="component" value="Unassembled WGS sequence"/>
</dbReference>
<dbReference type="SUPFAM" id="SSF55347">
    <property type="entry name" value="Glyceraldehyde-3-phosphate dehydrogenase-like, C-terminal domain"/>
    <property type="match status" value="1"/>
</dbReference>
<evidence type="ECO:0000313" key="3">
    <source>
        <dbReference type="EMBL" id="TXB70763.1"/>
    </source>
</evidence>
<name>A0A5C6SAH5_9RHOB</name>
<dbReference type="PANTHER" id="PTHR43593">
    <property type="match status" value="1"/>
</dbReference>
<accession>A0A5C6SAH5</accession>
<protein>
    <submittedName>
        <fullName evidence="3">Gfo/Idh/MocA family oxidoreductase</fullName>
    </submittedName>
</protein>
<gene>
    <name evidence="3" type="ORF">FQV27_02590</name>
</gene>
<feature type="domain" description="Gfo/Idh/MocA-like oxidoreductase N-terminal" evidence="1">
    <location>
        <begin position="5"/>
        <end position="123"/>
    </location>
</feature>
<proteinExistence type="predicted"/>
<dbReference type="InterPro" id="IPR000683">
    <property type="entry name" value="Gfo/Idh/MocA-like_OxRdtase_N"/>
</dbReference>
<dbReference type="SUPFAM" id="SSF51735">
    <property type="entry name" value="NAD(P)-binding Rossmann-fold domains"/>
    <property type="match status" value="1"/>
</dbReference>
<organism evidence="3 4">
    <name type="scientific">Paracoccus aurantiacus</name>
    <dbReference type="NCBI Taxonomy" id="2599412"/>
    <lineage>
        <taxon>Bacteria</taxon>
        <taxon>Pseudomonadati</taxon>
        <taxon>Pseudomonadota</taxon>
        <taxon>Alphaproteobacteria</taxon>
        <taxon>Rhodobacterales</taxon>
        <taxon>Paracoccaceae</taxon>
        <taxon>Paracoccus</taxon>
    </lineage>
</organism>
<dbReference type="Pfam" id="PF02894">
    <property type="entry name" value="GFO_IDH_MocA_C"/>
    <property type="match status" value="1"/>
</dbReference>
<dbReference type="GO" id="GO:0000166">
    <property type="term" value="F:nucleotide binding"/>
    <property type="evidence" value="ECO:0007669"/>
    <property type="project" value="InterPro"/>
</dbReference>